<sequence length="178" mass="19044">MGKGSLTAFLVFFLMLQANAQIGAMKLVGNNTKDYSMGFGAFIKTGVPVSDAADITMELSANIFPLKGYGMDYGTIMCPLVAGYRYTLNGTGQGLYIEPQIGYSLVGITSLPNDGNDIDLKYHGVVLAGGTGYLFTIGSAPFDLNLRYETVIAHGGSNNFISLGISRFISFGKRDTNY</sequence>
<feature type="chain" id="PRO_5012951415" description="Outer membrane protein beta-barrel domain-containing protein" evidence="1">
    <location>
        <begin position="21"/>
        <end position="178"/>
    </location>
</feature>
<evidence type="ECO:0000313" key="3">
    <source>
        <dbReference type="Proteomes" id="UP000184048"/>
    </source>
</evidence>
<gene>
    <name evidence="2" type="ORF">SAMN02745131_02653</name>
</gene>
<protein>
    <recommendedName>
        <fullName evidence="4">Outer membrane protein beta-barrel domain-containing protein</fullName>
    </recommendedName>
</protein>
<name>A0A1M5BRW1_9BACT</name>
<evidence type="ECO:0008006" key="4">
    <source>
        <dbReference type="Google" id="ProtNLM"/>
    </source>
</evidence>
<keyword evidence="3" id="KW-1185">Reference proteome</keyword>
<evidence type="ECO:0000313" key="2">
    <source>
        <dbReference type="EMBL" id="SHF45304.1"/>
    </source>
</evidence>
<dbReference type="AlphaFoldDB" id="A0A1M5BRW1"/>
<dbReference type="STRING" id="1121884.SAMN02745131_02653"/>
<accession>A0A1M5BRW1</accession>
<organism evidence="2 3">
    <name type="scientific">Flavisolibacter ginsengisoli DSM 18119</name>
    <dbReference type="NCBI Taxonomy" id="1121884"/>
    <lineage>
        <taxon>Bacteria</taxon>
        <taxon>Pseudomonadati</taxon>
        <taxon>Bacteroidota</taxon>
        <taxon>Chitinophagia</taxon>
        <taxon>Chitinophagales</taxon>
        <taxon>Chitinophagaceae</taxon>
        <taxon>Flavisolibacter</taxon>
    </lineage>
</organism>
<evidence type="ECO:0000256" key="1">
    <source>
        <dbReference type="SAM" id="SignalP"/>
    </source>
</evidence>
<reference evidence="2 3" key="1">
    <citation type="submission" date="2016-11" db="EMBL/GenBank/DDBJ databases">
        <authorList>
            <person name="Jaros S."/>
            <person name="Januszkiewicz K."/>
            <person name="Wedrychowicz H."/>
        </authorList>
    </citation>
    <scope>NUCLEOTIDE SEQUENCE [LARGE SCALE GENOMIC DNA]</scope>
    <source>
        <strain evidence="2 3">DSM 18119</strain>
    </source>
</reference>
<keyword evidence="1" id="KW-0732">Signal</keyword>
<feature type="signal peptide" evidence="1">
    <location>
        <begin position="1"/>
        <end position="20"/>
    </location>
</feature>
<dbReference type="Proteomes" id="UP000184048">
    <property type="component" value="Unassembled WGS sequence"/>
</dbReference>
<dbReference type="EMBL" id="FQUU01000011">
    <property type="protein sequence ID" value="SHF45304.1"/>
    <property type="molecule type" value="Genomic_DNA"/>
</dbReference>
<proteinExistence type="predicted"/>